<gene>
    <name evidence="1" type="ORF">SFRICE_020390</name>
</gene>
<dbReference type="EMBL" id="ODYU01010687">
    <property type="protein sequence ID" value="SOQ55963.1"/>
    <property type="molecule type" value="Genomic_DNA"/>
</dbReference>
<name>A0A2H1WSD0_SPOFR</name>
<organism evidence="1">
    <name type="scientific">Spodoptera frugiperda</name>
    <name type="common">Fall armyworm</name>
    <dbReference type="NCBI Taxonomy" id="7108"/>
    <lineage>
        <taxon>Eukaryota</taxon>
        <taxon>Metazoa</taxon>
        <taxon>Ecdysozoa</taxon>
        <taxon>Arthropoda</taxon>
        <taxon>Hexapoda</taxon>
        <taxon>Insecta</taxon>
        <taxon>Pterygota</taxon>
        <taxon>Neoptera</taxon>
        <taxon>Endopterygota</taxon>
        <taxon>Lepidoptera</taxon>
        <taxon>Glossata</taxon>
        <taxon>Ditrysia</taxon>
        <taxon>Noctuoidea</taxon>
        <taxon>Noctuidae</taxon>
        <taxon>Amphipyrinae</taxon>
        <taxon>Spodoptera</taxon>
    </lineage>
</organism>
<accession>A0A2H1WSD0</accession>
<protein>
    <submittedName>
        <fullName evidence="1">SFRICE_020390</fullName>
    </submittedName>
</protein>
<evidence type="ECO:0000313" key="1">
    <source>
        <dbReference type="EMBL" id="SOQ55963.1"/>
    </source>
</evidence>
<sequence>MYMTPIPETIICGTNKELFGACRHVRLLVSIEYTPVAFVQKDRFLKLTMLVLLYIRIEGRKRCQAINIAHRLLERYIFWDRKANELTDHLMVTPEYGNATQF</sequence>
<proteinExistence type="predicted"/>
<dbReference type="AlphaFoldDB" id="A0A2H1WSD0"/>
<reference evidence="1" key="1">
    <citation type="submission" date="2016-07" db="EMBL/GenBank/DDBJ databases">
        <authorList>
            <person name="Bretaudeau A."/>
        </authorList>
    </citation>
    <scope>NUCLEOTIDE SEQUENCE</scope>
    <source>
        <strain evidence="1">Rice</strain>
        <tissue evidence="1">Whole body</tissue>
    </source>
</reference>